<dbReference type="GO" id="GO:0006302">
    <property type="term" value="P:double-strand break repair"/>
    <property type="evidence" value="ECO:0007669"/>
    <property type="project" value="TreeGrafter"/>
</dbReference>
<proteinExistence type="inferred from homology"/>
<accession>A0A4S3L0J6</accession>
<dbReference type="EMBL" id="SMAF01000001">
    <property type="protein sequence ID" value="TCT01353.1"/>
    <property type="molecule type" value="Genomic_DNA"/>
</dbReference>
<organism evidence="11 12">
    <name type="scientific">Pseudofulvimonas gallinarii</name>
    <dbReference type="NCBI Taxonomy" id="634155"/>
    <lineage>
        <taxon>Bacteria</taxon>
        <taxon>Pseudomonadati</taxon>
        <taxon>Pseudomonadota</taxon>
        <taxon>Gammaproteobacteria</taxon>
        <taxon>Lysobacterales</taxon>
        <taxon>Rhodanobacteraceae</taxon>
        <taxon>Pseudofulvimonas</taxon>
    </lineage>
</organism>
<feature type="domain" description="DNA replication/recombination mediator RecO N-terminal" evidence="10">
    <location>
        <begin position="1"/>
        <end position="65"/>
    </location>
</feature>
<keyword evidence="4 8" id="KW-0227">DNA damage</keyword>
<comment type="function">
    <text evidence="1 8">Involved in DNA repair and RecF pathway recombination.</text>
</comment>
<dbReference type="RefSeq" id="WP_123520694.1">
    <property type="nucleotide sequence ID" value="NZ_JBHLWF010000005.1"/>
</dbReference>
<dbReference type="InterPro" id="IPR003717">
    <property type="entry name" value="RecO"/>
</dbReference>
<dbReference type="InterPro" id="IPR012340">
    <property type="entry name" value="NA-bd_OB-fold"/>
</dbReference>
<keyword evidence="6 8" id="KW-0234">DNA repair</keyword>
<evidence type="ECO:0000256" key="8">
    <source>
        <dbReference type="HAMAP-Rule" id="MF_00201"/>
    </source>
</evidence>
<reference evidence="11 12" key="1">
    <citation type="submission" date="2019-03" db="EMBL/GenBank/DDBJ databases">
        <title>Genomic Encyclopedia of Type Strains, Phase IV (KMG-IV): sequencing the most valuable type-strain genomes for metagenomic binning, comparative biology and taxonomic classification.</title>
        <authorList>
            <person name="Goeker M."/>
        </authorList>
    </citation>
    <scope>NUCLEOTIDE SEQUENCE [LARGE SCALE GENOMIC DNA]</scope>
    <source>
        <strain evidence="11 12">DSM 21944</strain>
    </source>
</reference>
<protein>
    <recommendedName>
        <fullName evidence="3 8">DNA repair protein RecO</fullName>
    </recommendedName>
    <alternativeName>
        <fullName evidence="7 8">Recombination protein O</fullName>
    </alternativeName>
</protein>
<dbReference type="Gene3D" id="1.20.1440.120">
    <property type="entry name" value="Recombination protein O, C-terminal domain"/>
    <property type="match status" value="1"/>
</dbReference>
<comment type="caution">
    <text evidence="11">The sequence shown here is derived from an EMBL/GenBank/DDBJ whole genome shotgun (WGS) entry which is preliminary data.</text>
</comment>
<gene>
    <name evidence="8" type="primary">recO</name>
    <name evidence="11" type="ORF">EDC25_101220</name>
</gene>
<dbReference type="Proteomes" id="UP000294599">
    <property type="component" value="Unassembled WGS sequence"/>
</dbReference>
<comment type="similarity">
    <text evidence="2 8">Belongs to the RecO family.</text>
</comment>
<dbReference type="HAMAP" id="MF_00201">
    <property type="entry name" value="RecO"/>
    <property type="match status" value="1"/>
</dbReference>
<dbReference type="OrthoDB" id="9804792at2"/>
<evidence type="ECO:0000256" key="6">
    <source>
        <dbReference type="ARBA" id="ARBA00023204"/>
    </source>
</evidence>
<sequence>MRFEDEPAYVLEARPYRETSLLLELLTSSQGRLAVVARGVRGGSRSATARRAALEPFRRLRIGASGRGDVLSLGAIESEGPVLRLAGAPLFSAWYVNELVHRLTGRGDPAPSLFRRYADWLGELGGIVSPSPPTGQGIADERPSSQGPWARPAATVPDARADDRLAWSLRRFERDLIGLLGYALVLDEDCVSGRPLVDDVVYCLDPEHGARPWSPDSPWPRASAQVLRAWSGDGLPTPDQLRQLKPLARALVRHYLGGGELRAWRLAAQWRT</sequence>
<evidence type="ECO:0000256" key="3">
    <source>
        <dbReference type="ARBA" id="ARBA00021310"/>
    </source>
</evidence>
<dbReference type="Pfam" id="PF11967">
    <property type="entry name" value="RecO_N"/>
    <property type="match status" value="1"/>
</dbReference>
<dbReference type="InterPro" id="IPR022572">
    <property type="entry name" value="DNA_rep/recomb_RecO_N"/>
</dbReference>
<dbReference type="PANTHER" id="PTHR33991">
    <property type="entry name" value="DNA REPAIR PROTEIN RECO"/>
    <property type="match status" value="1"/>
</dbReference>
<evidence type="ECO:0000256" key="1">
    <source>
        <dbReference type="ARBA" id="ARBA00003065"/>
    </source>
</evidence>
<dbReference type="GO" id="GO:0006310">
    <property type="term" value="P:DNA recombination"/>
    <property type="evidence" value="ECO:0007669"/>
    <property type="project" value="UniProtKB-UniRule"/>
</dbReference>
<evidence type="ECO:0000256" key="4">
    <source>
        <dbReference type="ARBA" id="ARBA00022763"/>
    </source>
</evidence>
<evidence type="ECO:0000259" key="10">
    <source>
        <dbReference type="Pfam" id="PF11967"/>
    </source>
</evidence>
<evidence type="ECO:0000313" key="12">
    <source>
        <dbReference type="Proteomes" id="UP000294599"/>
    </source>
</evidence>
<evidence type="ECO:0000313" key="11">
    <source>
        <dbReference type="EMBL" id="TCT01353.1"/>
    </source>
</evidence>
<dbReference type="AlphaFoldDB" id="A0A4S3L0J6"/>
<evidence type="ECO:0000256" key="5">
    <source>
        <dbReference type="ARBA" id="ARBA00023172"/>
    </source>
</evidence>
<evidence type="ECO:0000256" key="2">
    <source>
        <dbReference type="ARBA" id="ARBA00007452"/>
    </source>
</evidence>
<dbReference type="InterPro" id="IPR042242">
    <property type="entry name" value="RecO_C"/>
</dbReference>
<keyword evidence="12" id="KW-1185">Reference proteome</keyword>
<dbReference type="SUPFAM" id="SSF50249">
    <property type="entry name" value="Nucleic acid-binding proteins"/>
    <property type="match status" value="1"/>
</dbReference>
<dbReference type="Gene3D" id="2.40.50.140">
    <property type="entry name" value="Nucleic acid-binding proteins"/>
    <property type="match status" value="1"/>
</dbReference>
<dbReference type="GO" id="GO:0043590">
    <property type="term" value="C:bacterial nucleoid"/>
    <property type="evidence" value="ECO:0007669"/>
    <property type="project" value="TreeGrafter"/>
</dbReference>
<name>A0A4S3L0J6_9GAMM</name>
<evidence type="ECO:0000256" key="7">
    <source>
        <dbReference type="ARBA" id="ARBA00033409"/>
    </source>
</evidence>
<keyword evidence="5 8" id="KW-0233">DNA recombination</keyword>
<dbReference type="PANTHER" id="PTHR33991:SF1">
    <property type="entry name" value="DNA REPAIR PROTEIN RECO"/>
    <property type="match status" value="1"/>
</dbReference>
<feature type="region of interest" description="Disordered" evidence="9">
    <location>
        <begin position="134"/>
        <end position="153"/>
    </location>
</feature>
<evidence type="ECO:0000256" key="9">
    <source>
        <dbReference type="SAM" id="MobiDB-lite"/>
    </source>
</evidence>